<dbReference type="Proteomes" id="UP000294335">
    <property type="component" value="Unassembled WGS sequence"/>
</dbReference>
<gene>
    <name evidence="1" type="ORF">JV551A3_V1_980019</name>
</gene>
<evidence type="ECO:0000313" key="2">
    <source>
        <dbReference type="Proteomes" id="UP000294335"/>
    </source>
</evidence>
<proteinExistence type="predicted"/>
<dbReference type="AlphaFoldDB" id="A0AAQ1P6D0"/>
<sequence>MLSKRVRRERLRPAVTVLGPGQGRVRLKDDLVDGVFQAFAGLETWNLGGFDLDRLAGLRVAAGALCALLDREGTEANQYHIVTLLQGAGDGFDDCVQRTAGYSFRDVSRCGDSVNQFRLVHSKSPYSLLSLFLSM</sequence>
<evidence type="ECO:0000313" key="1">
    <source>
        <dbReference type="EMBL" id="SPO60607.1"/>
    </source>
</evidence>
<keyword evidence="2" id="KW-1185">Reference proteome</keyword>
<name>A0AAQ1P6D0_9PSED</name>
<comment type="caution">
    <text evidence="1">The sequence shown here is derived from an EMBL/GenBank/DDBJ whole genome shotgun (WGS) entry which is preliminary data.</text>
</comment>
<dbReference type="EMBL" id="OPYN01000098">
    <property type="protein sequence ID" value="SPO60607.1"/>
    <property type="molecule type" value="Genomic_DNA"/>
</dbReference>
<organism evidence="1 2">
    <name type="scientific">Pseudomonas inefficax</name>
    <dbReference type="NCBI Taxonomy" id="2078786"/>
    <lineage>
        <taxon>Bacteria</taxon>
        <taxon>Pseudomonadati</taxon>
        <taxon>Pseudomonadota</taxon>
        <taxon>Gammaproteobacteria</taxon>
        <taxon>Pseudomonadales</taxon>
        <taxon>Pseudomonadaceae</taxon>
        <taxon>Pseudomonas</taxon>
    </lineage>
</organism>
<accession>A0AAQ1P6D0</accession>
<protein>
    <submittedName>
        <fullName evidence="1">Uncharacterized protein</fullName>
    </submittedName>
</protein>
<reference evidence="1 2" key="1">
    <citation type="submission" date="2018-02" db="EMBL/GenBank/DDBJ databases">
        <authorList>
            <person name="Dubost A."/>
        </authorList>
    </citation>
    <scope>NUCLEOTIDE SEQUENCE [LARGE SCALE GENOMIC DNA]</scope>
    <source>
        <strain evidence="2">JV551A3</strain>
    </source>
</reference>